<dbReference type="HOGENOM" id="CLU_040082_6_1_1"/>
<name>A0A0C3DRW1_9AGAM</name>
<dbReference type="AlphaFoldDB" id="A0A0C3DRW1"/>
<protein>
    <recommendedName>
        <fullName evidence="3">DDE Tnp4 domain-containing protein</fullName>
    </recommendedName>
</protein>
<keyword evidence="2" id="KW-1185">Reference proteome</keyword>
<sequence length="92" mass="10562">CVTGLSSCLVGERFQWSNDTTTKYFKHILVFFSSSPFYDAQVHFPMNQTPIVQAILGSPRFKYFDKCISTIDGTHICVFSSTADHMFMHNRK</sequence>
<dbReference type="InParanoid" id="A0A0C3DRW1"/>
<dbReference type="Proteomes" id="UP000053989">
    <property type="component" value="Unassembled WGS sequence"/>
</dbReference>
<reference evidence="1 2" key="1">
    <citation type="submission" date="2014-04" db="EMBL/GenBank/DDBJ databases">
        <authorList>
            <consortium name="DOE Joint Genome Institute"/>
            <person name="Kuo A."/>
            <person name="Kohler A."/>
            <person name="Nagy L.G."/>
            <person name="Floudas D."/>
            <person name="Copeland A."/>
            <person name="Barry K.W."/>
            <person name="Cichocki N."/>
            <person name="Veneault-Fourrey C."/>
            <person name="LaButti K."/>
            <person name="Lindquist E.A."/>
            <person name="Lipzen A."/>
            <person name="Lundell T."/>
            <person name="Morin E."/>
            <person name="Murat C."/>
            <person name="Sun H."/>
            <person name="Tunlid A."/>
            <person name="Henrissat B."/>
            <person name="Grigoriev I.V."/>
            <person name="Hibbett D.S."/>
            <person name="Martin F."/>
            <person name="Nordberg H.P."/>
            <person name="Cantor M.N."/>
            <person name="Hua S.X."/>
        </authorList>
    </citation>
    <scope>NUCLEOTIDE SEQUENCE [LARGE SCALE GENOMIC DNA]</scope>
    <source>
        <strain evidence="1 2">Foug A</strain>
    </source>
</reference>
<evidence type="ECO:0000313" key="2">
    <source>
        <dbReference type="Proteomes" id="UP000053989"/>
    </source>
</evidence>
<dbReference type="OrthoDB" id="2655351at2759"/>
<evidence type="ECO:0008006" key="3">
    <source>
        <dbReference type="Google" id="ProtNLM"/>
    </source>
</evidence>
<feature type="non-terminal residue" evidence="1">
    <location>
        <position position="1"/>
    </location>
</feature>
<feature type="non-terminal residue" evidence="1">
    <location>
        <position position="92"/>
    </location>
</feature>
<gene>
    <name evidence="1" type="ORF">SCLCIDRAFT_39269</name>
</gene>
<reference evidence="2" key="2">
    <citation type="submission" date="2015-01" db="EMBL/GenBank/DDBJ databases">
        <title>Evolutionary Origins and Diversification of the Mycorrhizal Mutualists.</title>
        <authorList>
            <consortium name="DOE Joint Genome Institute"/>
            <consortium name="Mycorrhizal Genomics Consortium"/>
            <person name="Kohler A."/>
            <person name="Kuo A."/>
            <person name="Nagy L.G."/>
            <person name="Floudas D."/>
            <person name="Copeland A."/>
            <person name="Barry K.W."/>
            <person name="Cichocki N."/>
            <person name="Veneault-Fourrey C."/>
            <person name="LaButti K."/>
            <person name="Lindquist E.A."/>
            <person name="Lipzen A."/>
            <person name="Lundell T."/>
            <person name="Morin E."/>
            <person name="Murat C."/>
            <person name="Riley R."/>
            <person name="Ohm R."/>
            <person name="Sun H."/>
            <person name="Tunlid A."/>
            <person name="Henrissat B."/>
            <person name="Grigoriev I.V."/>
            <person name="Hibbett D.S."/>
            <person name="Martin F."/>
        </authorList>
    </citation>
    <scope>NUCLEOTIDE SEQUENCE [LARGE SCALE GENOMIC DNA]</scope>
    <source>
        <strain evidence="2">Foug A</strain>
    </source>
</reference>
<accession>A0A0C3DRW1</accession>
<evidence type="ECO:0000313" key="1">
    <source>
        <dbReference type="EMBL" id="KIM58934.1"/>
    </source>
</evidence>
<organism evidence="1 2">
    <name type="scientific">Scleroderma citrinum Foug A</name>
    <dbReference type="NCBI Taxonomy" id="1036808"/>
    <lineage>
        <taxon>Eukaryota</taxon>
        <taxon>Fungi</taxon>
        <taxon>Dikarya</taxon>
        <taxon>Basidiomycota</taxon>
        <taxon>Agaricomycotina</taxon>
        <taxon>Agaricomycetes</taxon>
        <taxon>Agaricomycetidae</taxon>
        <taxon>Boletales</taxon>
        <taxon>Sclerodermatineae</taxon>
        <taxon>Sclerodermataceae</taxon>
        <taxon>Scleroderma</taxon>
    </lineage>
</organism>
<dbReference type="EMBL" id="KN822079">
    <property type="protein sequence ID" value="KIM58934.1"/>
    <property type="molecule type" value="Genomic_DNA"/>
</dbReference>
<proteinExistence type="predicted"/>